<dbReference type="EMBL" id="FNVQ01000001">
    <property type="protein sequence ID" value="SEG13961.1"/>
    <property type="molecule type" value="Genomic_DNA"/>
</dbReference>
<dbReference type="AlphaFoldDB" id="A0A1H5XQD3"/>
<evidence type="ECO:0000313" key="1">
    <source>
        <dbReference type="EMBL" id="SEG13961.1"/>
    </source>
</evidence>
<evidence type="ECO:0000313" key="2">
    <source>
        <dbReference type="Proteomes" id="UP000236745"/>
    </source>
</evidence>
<dbReference type="Proteomes" id="UP000236745">
    <property type="component" value="Unassembled WGS sequence"/>
</dbReference>
<gene>
    <name evidence="1" type="ORF">SAMN05444390_1011466</name>
</gene>
<protein>
    <submittedName>
        <fullName evidence="1">Uncharacterized protein</fullName>
    </submittedName>
</protein>
<reference evidence="1 2" key="1">
    <citation type="submission" date="2016-10" db="EMBL/GenBank/DDBJ databases">
        <authorList>
            <person name="de Groot N.N."/>
        </authorList>
    </citation>
    <scope>NUCLEOTIDE SEQUENCE [LARGE SCALE GENOMIC DNA]</scope>
    <source>
        <strain evidence="1 2">DSM 22012</strain>
    </source>
</reference>
<dbReference type="OrthoDB" id="9987683at2"/>
<keyword evidence="2" id="KW-1185">Reference proteome</keyword>
<organism evidence="1 2">
    <name type="scientific">Marinobacterium lutimaris</name>
    <dbReference type="NCBI Taxonomy" id="568106"/>
    <lineage>
        <taxon>Bacteria</taxon>
        <taxon>Pseudomonadati</taxon>
        <taxon>Pseudomonadota</taxon>
        <taxon>Gammaproteobacteria</taxon>
        <taxon>Oceanospirillales</taxon>
        <taxon>Oceanospirillaceae</taxon>
        <taxon>Marinobacterium</taxon>
    </lineage>
</organism>
<name>A0A1H5XQD3_9GAMM</name>
<proteinExistence type="predicted"/>
<accession>A0A1H5XQD3</accession>
<sequence length="70" mass="7887">MQLQKWSTVNKRYFASRSGPSEKEWQAMIRDGIVNGRILGTLTYIDIDQIAAFTELPSQSTEEAVPDLLA</sequence>
<dbReference type="RefSeq" id="WP_104002372.1">
    <property type="nucleotide sequence ID" value="NZ_FNVQ01000001.1"/>
</dbReference>